<dbReference type="Gene3D" id="3.80.10.10">
    <property type="entry name" value="Ribonuclease Inhibitor"/>
    <property type="match status" value="1"/>
</dbReference>
<dbReference type="InterPro" id="IPR057288">
    <property type="entry name" value="PH_PLEKHM2"/>
</dbReference>
<reference evidence="12 13" key="1">
    <citation type="journal article" date="2019" name="Sci. Data">
        <title>Hybrid genome assembly and annotation of Danionella translucida.</title>
        <authorList>
            <person name="Kadobianskyi M."/>
            <person name="Schulze L."/>
            <person name="Schuelke M."/>
            <person name="Judkewitz B."/>
        </authorList>
    </citation>
    <scope>NUCLEOTIDE SEQUENCE [LARGE SCALE GENOMIC DNA]</scope>
    <source>
        <strain evidence="12 13">Bolton</strain>
    </source>
</reference>
<dbReference type="AlphaFoldDB" id="A0A553QK32"/>
<feature type="compositionally biased region" description="Acidic residues" evidence="7">
    <location>
        <begin position="499"/>
        <end position="509"/>
    </location>
</feature>
<dbReference type="Pfam" id="PF25357">
    <property type="entry name" value="PH_S11IP"/>
    <property type="match status" value="1"/>
</dbReference>
<keyword evidence="13" id="KW-1185">Reference proteome</keyword>
<organism evidence="12 13">
    <name type="scientific">Danionella cerebrum</name>
    <dbReference type="NCBI Taxonomy" id="2873325"/>
    <lineage>
        <taxon>Eukaryota</taxon>
        <taxon>Metazoa</taxon>
        <taxon>Chordata</taxon>
        <taxon>Craniata</taxon>
        <taxon>Vertebrata</taxon>
        <taxon>Euteleostomi</taxon>
        <taxon>Actinopterygii</taxon>
        <taxon>Neopterygii</taxon>
        <taxon>Teleostei</taxon>
        <taxon>Ostariophysi</taxon>
        <taxon>Cypriniformes</taxon>
        <taxon>Danionidae</taxon>
        <taxon>Danioninae</taxon>
        <taxon>Danionella</taxon>
    </lineage>
</organism>
<evidence type="ECO:0000256" key="5">
    <source>
        <dbReference type="ARBA" id="ARBA00022614"/>
    </source>
</evidence>
<feature type="compositionally biased region" description="Polar residues" evidence="7">
    <location>
        <begin position="516"/>
        <end position="526"/>
    </location>
</feature>
<dbReference type="Proteomes" id="UP000316079">
    <property type="component" value="Unassembled WGS sequence"/>
</dbReference>
<evidence type="ECO:0000256" key="7">
    <source>
        <dbReference type="SAM" id="MobiDB-lite"/>
    </source>
</evidence>
<protein>
    <recommendedName>
        <fullName evidence="3">Serine/threonine-protein kinase 11-interacting protein</fullName>
    </recommendedName>
</protein>
<dbReference type="Pfam" id="PF25624">
    <property type="entry name" value="PH_S11IP_C"/>
    <property type="match status" value="1"/>
</dbReference>
<evidence type="ECO:0000256" key="3">
    <source>
        <dbReference type="ARBA" id="ARBA00020683"/>
    </source>
</evidence>
<dbReference type="InterPro" id="IPR057292">
    <property type="entry name" value="PH_S11IP"/>
</dbReference>
<keyword evidence="6" id="KW-0677">Repeat</keyword>
<dbReference type="PANTHER" id="PTHR15454">
    <property type="entry name" value="NISCHARIN RELATED"/>
    <property type="match status" value="1"/>
</dbReference>
<keyword evidence="4" id="KW-0963">Cytoplasm</keyword>
<keyword evidence="5" id="KW-0433">Leucine-rich repeat</keyword>
<comment type="subcellular location">
    <subcellularLocation>
        <location evidence="1">Cytoplasm</location>
    </subcellularLocation>
</comment>
<dbReference type="EMBL" id="SRMA01025859">
    <property type="protein sequence ID" value="TRY90330.1"/>
    <property type="molecule type" value="Genomic_DNA"/>
</dbReference>
<evidence type="ECO:0000259" key="11">
    <source>
        <dbReference type="Pfam" id="PF25624"/>
    </source>
</evidence>
<evidence type="ECO:0000256" key="4">
    <source>
        <dbReference type="ARBA" id="ARBA00022490"/>
    </source>
</evidence>
<comment type="caution">
    <text evidence="12">The sequence shown here is derived from an EMBL/GenBank/DDBJ whole genome shotgun (WGS) entry which is preliminary data.</text>
</comment>
<dbReference type="Pfam" id="PF23142">
    <property type="entry name" value="PH_PLEKHM2"/>
    <property type="match status" value="1"/>
</dbReference>
<gene>
    <name evidence="12" type="ORF">DNTS_015226</name>
</gene>
<dbReference type="OrthoDB" id="7451790at2759"/>
<feature type="region of interest" description="Disordered" evidence="7">
    <location>
        <begin position="496"/>
        <end position="526"/>
    </location>
</feature>
<feature type="region of interest" description="Disordered" evidence="7">
    <location>
        <begin position="718"/>
        <end position="750"/>
    </location>
</feature>
<evidence type="ECO:0000259" key="8">
    <source>
        <dbReference type="Pfam" id="PF15904"/>
    </source>
</evidence>
<feature type="domain" description="Serine/threonine-protein kinase 11-interacting protein PH" evidence="10">
    <location>
        <begin position="536"/>
        <end position="654"/>
    </location>
</feature>
<feature type="compositionally biased region" description="Basic residues" evidence="7">
    <location>
        <begin position="382"/>
        <end position="393"/>
    </location>
</feature>
<dbReference type="PANTHER" id="PTHR15454:SF69">
    <property type="entry name" value="SERINE_THREONINE-PROTEIN KINASE 11-INTERACTING PROTEIN"/>
    <property type="match status" value="1"/>
</dbReference>
<proteinExistence type="inferred from homology"/>
<evidence type="ECO:0000259" key="9">
    <source>
        <dbReference type="Pfam" id="PF23142"/>
    </source>
</evidence>
<evidence type="ECO:0000256" key="2">
    <source>
        <dbReference type="ARBA" id="ARBA00008771"/>
    </source>
</evidence>
<feature type="compositionally biased region" description="Basic and acidic residues" evidence="7">
    <location>
        <begin position="727"/>
        <end position="749"/>
    </location>
</feature>
<dbReference type="SUPFAM" id="SSF52075">
    <property type="entry name" value="Outer arm dynein light chain 1"/>
    <property type="match status" value="1"/>
</dbReference>
<name>A0A553QK32_9TELE</name>
<accession>A0A553QK32</accession>
<sequence>MWPLFHQDPHPSGLALTSSDITLFTIKDALSTSIQQPNIVWSSPILRVLMSNSTLVHRLASLLRNDGDSVLDGSSTLTLKVGCLHHLTQLFERHLLSRTHQHGFLALPSHPADTASLLELQFLFDMLQKTVSLKLVNPPAVKLQYVVKIFPFKSLKRLELKRIPPHCLEGLRGVYSQLEMFTCSKGVSSPEELLSSCGGDLSSALPWLELHTLNFSYNSISCLDESLSFSELEHLNLAYNNLQKAPELDLSSQAKLTTLILRNNQLETVNGIEQLSSLRCLDLAYNILIEHSQLAPLAFLHNLCTLTLEGNPLFFVKTHRTSTACHLSPKAALKGLCLDGSLLSQADLLVSVAAEQAGQKMSRGGRDFTDGEHQSGSGGSQFHRKKHKNKVKVRSASISEPSDTDYEISAQSAVQDIILPHKDEIERMDSFREQLGEDWLRYQHHLDGALVNPALPEVDIINADTNGHCTPPPSPVITVHSPPSCLSLLPHPLKSSELKEEEDREETESSDLLPETESTLQWSGHSTMNTESTIETMDLCRPMLVAILSEDLGVEGKIPSELLFLRMRQTHLLEVDVQQGSVKTRVDLDCLQDFRTTEATCTLEKLEKTLPSLELQFCYINRERQKRSYLMLDDNPQESLQELADVLSRILEENKQKLQEGRPETVWLQCLKCRAEFCQPASDSNSLESQLDEQRNENCTIICSECSSDHVVQLAVQSDPSTSTPFEHNDARYFSFDDRDNPSQLHPDEGLISGRSQLQKETSLEGSPACFYTAHSFLDQGTSRLPDGLVEKNLEDVKEMLNDGSSNSYPTHKDQPSPKFTEASRSMGFDLPSETVDHRLQLFLDVEVFEGEEELRCLLKMSMVKFGDPLEFDSLMVVSDQGQPSDWLKKRESHRLRDLCYLEVGLASQTLHMEFGDGRAAYTLLVRNSARCKSEIAQELAPNSESKLKGISITRLNPHHHLWQLVCEGCLPCDEDSHPPFHYLLAFLQQEDSLHSVSVLATKEMLFLLKEDHQWSKAQGQQGSGRMAIHDSQPISCVSSIHLFSSNPCRMDLIFYDEIAKKEKTWNLNAGDEELLQGLVDWIKNQWENMFGVKLSTVKQ</sequence>
<evidence type="ECO:0000313" key="13">
    <source>
        <dbReference type="Proteomes" id="UP000316079"/>
    </source>
</evidence>
<dbReference type="PROSITE" id="PS51450">
    <property type="entry name" value="LRR"/>
    <property type="match status" value="2"/>
</dbReference>
<dbReference type="GO" id="GO:0008104">
    <property type="term" value="P:intracellular protein localization"/>
    <property type="evidence" value="ECO:0007669"/>
    <property type="project" value="TreeGrafter"/>
</dbReference>
<dbReference type="InterPro" id="IPR057676">
    <property type="entry name" value="PH_S11IP_C"/>
</dbReference>
<feature type="domain" description="LKB1 serine/threonine kinase interacting protein 1 N-terminal" evidence="8">
    <location>
        <begin position="50"/>
        <end position="139"/>
    </location>
</feature>
<dbReference type="InterPro" id="IPR032675">
    <property type="entry name" value="LRR_dom_sf"/>
</dbReference>
<dbReference type="InterPro" id="IPR001611">
    <property type="entry name" value="Leu-rich_rpt"/>
</dbReference>
<dbReference type="STRING" id="623744.A0A553QK32"/>
<evidence type="ECO:0000313" key="12">
    <source>
        <dbReference type="EMBL" id="TRY90330.1"/>
    </source>
</evidence>
<dbReference type="Pfam" id="PF15904">
    <property type="entry name" value="LIP1"/>
    <property type="match status" value="1"/>
</dbReference>
<evidence type="ECO:0000256" key="6">
    <source>
        <dbReference type="ARBA" id="ARBA00022737"/>
    </source>
</evidence>
<comment type="similarity">
    <text evidence="2">Belongs to the STK11IP family.</text>
</comment>
<dbReference type="GO" id="GO:0005737">
    <property type="term" value="C:cytoplasm"/>
    <property type="evidence" value="ECO:0007669"/>
    <property type="project" value="UniProtKB-SubCell"/>
</dbReference>
<feature type="compositionally biased region" description="Basic and acidic residues" evidence="7">
    <location>
        <begin position="364"/>
        <end position="373"/>
    </location>
</feature>
<dbReference type="FunFam" id="3.80.10.10:FF:000658">
    <property type="entry name" value="Serine/threonine-protein kinase 11-interacting protein"/>
    <property type="match status" value="1"/>
</dbReference>
<dbReference type="InterPro" id="IPR031782">
    <property type="entry name" value="LIP1_N"/>
</dbReference>
<feature type="region of interest" description="Disordered" evidence="7">
    <location>
        <begin position="360"/>
        <end position="404"/>
    </location>
</feature>
<evidence type="ECO:0000256" key="1">
    <source>
        <dbReference type="ARBA" id="ARBA00004496"/>
    </source>
</evidence>
<evidence type="ECO:0000259" key="10">
    <source>
        <dbReference type="Pfam" id="PF25357"/>
    </source>
</evidence>
<feature type="region of interest" description="Disordered" evidence="7">
    <location>
        <begin position="802"/>
        <end position="821"/>
    </location>
</feature>
<feature type="domain" description="PLEKHM2 PH" evidence="9">
    <location>
        <begin position="835"/>
        <end position="934"/>
    </location>
</feature>
<feature type="domain" description="STK11-interacting protein C-terminal PH" evidence="11">
    <location>
        <begin position="956"/>
        <end position="1099"/>
    </location>
</feature>